<dbReference type="Pfam" id="PF13557">
    <property type="entry name" value="Phenol_MetA_deg"/>
    <property type="match status" value="1"/>
</dbReference>
<proteinExistence type="predicted"/>
<evidence type="ECO:0000256" key="2">
    <source>
        <dbReference type="SAM" id="SignalP"/>
    </source>
</evidence>
<accession>A0A9X2C158</accession>
<evidence type="ECO:0000313" key="4">
    <source>
        <dbReference type="Proteomes" id="UP001139353"/>
    </source>
</evidence>
<feature type="region of interest" description="Disordered" evidence="1">
    <location>
        <begin position="32"/>
        <end position="66"/>
    </location>
</feature>
<keyword evidence="2" id="KW-0732">Signal</keyword>
<name>A0A9X2C158_9BURK</name>
<protein>
    <submittedName>
        <fullName evidence="3">Transporter</fullName>
    </submittedName>
</protein>
<evidence type="ECO:0000256" key="1">
    <source>
        <dbReference type="SAM" id="MobiDB-lite"/>
    </source>
</evidence>
<evidence type="ECO:0000313" key="3">
    <source>
        <dbReference type="EMBL" id="MCK9687241.1"/>
    </source>
</evidence>
<feature type="signal peptide" evidence="2">
    <location>
        <begin position="1"/>
        <end position="27"/>
    </location>
</feature>
<keyword evidence="4" id="KW-1185">Reference proteome</keyword>
<comment type="caution">
    <text evidence="3">The sequence shown here is derived from an EMBL/GenBank/DDBJ whole genome shotgun (WGS) entry which is preliminary data.</text>
</comment>
<reference evidence="3" key="1">
    <citation type="submission" date="2021-11" db="EMBL/GenBank/DDBJ databases">
        <title>BS-T2-15 a new species belonging to the Comamonadaceae family isolated from the soil of a French oak forest.</title>
        <authorList>
            <person name="Mieszkin S."/>
            <person name="Alain K."/>
        </authorList>
    </citation>
    <scope>NUCLEOTIDE SEQUENCE</scope>
    <source>
        <strain evidence="3">BS-T2-15</strain>
    </source>
</reference>
<feature type="compositionally biased region" description="Pro residues" evidence="1">
    <location>
        <begin position="32"/>
        <end position="57"/>
    </location>
</feature>
<gene>
    <name evidence="3" type="ORF">LPC04_16160</name>
</gene>
<organism evidence="3 4">
    <name type="scientific">Scleromatobacter humisilvae</name>
    <dbReference type="NCBI Taxonomy" id="2897159"/>
    <lineage>
        <taxon>Bacteria</taxon>
        <taxon>Pseudomonadati</taxon>
        <taxon>Pseudomonadota</taxon>
        <taxon>Betaproteobacteria</taxon>
        <taxon>Burkholderiales</taxon>
        <taxon>Sphaerotilaceae</taxon>
        <taxon>Scleromatobacter</taxon>
    </lineage>
</organism>
<dbReference type="Proteomes" id="UP001139353">
    <property type="component" value="Unassembled WGS sequence"/>
</dbReference>
<sequence length="375" mass="39076">MNMTSANWKGTALALACGLITCVAAHAQPDNQPPIPGPAAPDAPVPTPNTLPAPPAPAASSAADALKKQAGDVDQATLLKDTLTKTDRQYSLLRAGRLAANYDLNYTYVGNQSIDVGFAQTTSDIDLLRIETTRAHTITNTLSVDYGLLDNLTISGTFPFVSKFTQSTAFSGTSYDIGDLVFGARYQPFVQSPTGPTYTLTSSVSLPTGRSPFDEIVGQNTSTGSGYASATVGVNASQVFDPVALFGSLNFTGAKSISNLHQANPADSSVLTGLRPGKSIGFGAGFTYALSYNVSTSVSFQETVTTPSHISVTDESNHSIAARATTMQVAAILNFGLGIRLNPKTTVNLTAGIGLTVDSPDFSLGLNMPLTFSPF</sequence>
<dbReference type="AlphaFoldDB" id="A0A9X2C158"/>
<dbReference type="EMBL" id="JAJLJH010000004">
    <property type="protein sequence ID" value="MCK9687241.1"/>
    <property type="molecule type" value="Genomic_DNA"/>
</dbReference>
<dbReference type="InterPro" id="IPR025737">
    <property type="entry name" value="FApF"/>
</dbReference>
<feature type="chain" id="PRO_5040790132" evidence="2">
    <location>
        <begin position="28"/>
        <end position="375"/>
    </location>
</feature>
<dbReference type="RefSeq" id="WP_275683282.1">
    <property type="nucleotide sequence ID" value="NZ_JAJLJH010000004.1"/>
</dbReference>